<proteinExistence type="predicted"/>
<reference evidence="2" key="1">
    <citation type="submission" date="2023-07" db="EMBL/GenBank/DDBJ databases">
        <title>The genome sequence of Rhodocytophaga aerolata KACC 12507.</title>
        <authorList>
            <person name="Zhang X."/>
        </authorList>
    </citation>
    <scope>NUCLEOTIDE SEQUENCE</scope>
    <source>
        <strain evidence="2">KACC 12507</strain>
    </source>
</reference>
<organism evidence="2 3">
    <name type="scientific">Rhodocytophaga aerolata</name>
    <dbReference type="NCBI Taxonomy" id="455078"/>
    <lineage>
        <taxon>Bacteria</taxon>
        <taxon>Pseudomonadati</taxon>
        <taxon>Bacteroidota</taxon>
        <taxon>Cytophagia</taxon>
        <taxon>Cytophagales</taxon>
        <taxon>Rhodocytophagaceae</taxon>
        <taxon>Rhodocytophaga</taxon>
    </lineage>
</organism>
<dbReference type="SUPFAM" id="SSF55729">
    <property type="entry name" value="Acyl-CoA N-acyltransferases (Nat)"/>
    <property type="match status" value="1"/>
</dbReference>
<gene>
    <name evidence="2" type="ORF">Q0590_02960</name>
</gene>
<evidence type="ECO:0000259" key="1">
    <source>
        <dbReference type="PROSITE" id="PS51186"/>
    </source>
</evidence>
<dbReference type="InterPro" id="IPR000182">
    <property type="entry name" value="GNAT_dom"/>
</dbReference>
<dbReference type="Proteomes" id="UP001168528">
    <property type="component" value="Unassembled WGS sequence"/>
</dbReference>
<dbReference type="InterPro" id="IPR016181">
    <property type="entry name" value="Acyl_CoA_acyltransferase"/>
</dbReference>
<dbReference type="RefSeq" id="WP_302035982.1">
    <property type="nucleotide sequence ID" value="NZ_JAUKPO010000001.1"/>
</dbReference>
<protein>
    <submittedName>
        <fullName evidence="2">GNAT family protein</fullName>
        <ecNumber evidence="2">2.-.-.-</ecNumber>
    </submittedName>
</protein>
<accession>A0ABT8QZC1</accession>
<dbReference type="PANTHER" id="PTHR43328:SF1">
    <property type="entry name" value="N-ACETYLTRANSFERASE DOMAIN-CONTAINING PROTEIN"/>
    <property type="match status" value="1"/>
</dbReference>
<dbReference type="EMBL" id="JAUKPO010000001">
    <property type="protein sequence ID" value="MDO1445191.1"/>
    <property type="molecule type" value="Genomic_DNA"/>
</dbReference>
<name>A0ABT8QZC1_9BACT</name>
<comment type="caution">
    <text evidence="2">The sequence shown here is derived from an EMBL/GenBank/DDBJ whole genome shotgun (WGS) entry which is preliminary data.</text>
</comment>
<evidence type="ECO:0000313" key="2">
    <source>
        <dbReference type="EMBL" id="MDO1445191.1"/>
    </source>
</evidence>
<keyword evidence="3" id="KW-1185">Reference proteome</keyword>
<dbReference type="PANTHER" id="PTHR43328">
    <property type="entry name" value="ACETYLTRANSFERASE-RELATED"/>
    <property type="match status" value="1"/>
</dbReference>
<dbReference type="PROSITE" id="PS51186">
    <property type="entry name" value="GNAT"/>
    <property type="match status" value="1"/>
</dbReference>
<dbReference type="EC" id="2.-.-.-" evidence="2"/>
<sequence>MAENTLKINLRTWRISDLDSLVTYANNWNIAKNLMDRFPHPYTEEDAKSFIEYAGGAGAAHIFAIELRGQAIGGISLEPQADIHRKNAELGYWLAEPFWGQGIISQAIKQMVDYAFATYDIDRIVARPFGHNVASHRVLKKNGFVLEATLKKVLYKNDQYMDEWIYAIRKQTWEEQKQNH</sequence>
<feature type="domain" description="N-acetyltransferase" evidence="1">
    <location>
        <begin position="8"/>
        <end position="166"/>
    </location>
</feature>
<dbReference type="Gene3D" id="3.40.630.30">
    <property type="match status" value="1"/>
</dbReference>
<keyword evidence="2" id="KW-0808">Transferase</keyword>
<evidence type="ECO:0000313" key="3">
    <source>
        <dbReference type="Proteomes" id="UP001168528"/>
    </source>
</evidence>
<dbReference type="Pfam" id="PF13302">
    <property type="entry name" value="Acetyltransf_3"/>
    <property type="match status" value="1"/>
</dbReference>
<dbReference type="GO" id="GO:0016740">
    <property type="term" value="F:transferase activity"/>
    <property type="evidence" value="ECO:0007669"/>
    <property type="project" value="UniProtKB-KW"/>
</dbReference>